<dbReference type="Pfam" id="PF00689">
    <property type="entry name" value="Cation_ATPase_C"/>
    <property type="match status" value="1"/>
</dbReference>
<proteinExistence type="predicted"/>
<dbReference type="SFLD" id="SFLDF00027">
    <property type="entry name" value="p-type_atpase"/>
    <property type="match status" value="1"/>
</dbReference>
<dbReference type="SFLD" id="SFLDG00002">
    <property type="entry name" value="C1.7:_P-type_atpase_like"/>
    <property type="match status" value="1"/>
</dbReference>
<dbReference type="Gene3D" id="3.40.1110.10">
    <property type="entry name" value="Calcium-transporting ATPase, cytoplasmic domain N"/>
    <property type="match status" value="2"/>
</dbReference>
<keyword evidence="4" id="KW-0067">ATP-binding</keyword>
<dbReference type="Pfam" id="PF00122">
    <property type="entry name" value="E1-E2_ATPase"/>
    <property type="match status" value="1"/>
</dbReference>
<dbReference type="InterPro" id="IPR018303">
    <property type="entry name" value="ATPase_P-typ_P_site"/>
</dbReference>
<feature type="transmembrane region" description="Helical" evidence="8">
    <location>
        <begin position="797"/>
        <end position="817"/>
    </location>
</feature>
<dbReference type="InterPro" id="IPR008250">
    <property type="entry name" value="ATPase_P-typ_transduc_dom_A_sf"/>
</dbReference>
<dbReference type="Gene3D" id="3.40.50.1000">
    <property type="entry name" value="HAD superfamily/HAD-like"/>
    <property type="match status" value="2"/>
</dbReference>
<evidence type="ECO:0000313" key="11">
    <source>
        <dbReference type="Proteomes" id="UP000198970"/>
    </source>
</evidence>
<dbReference type="InterPro" id="IPR023214">
    <property type="entry name" value="HAD_sf"/>
</dbReference>
<feature type="transmembrane region" description="Helical" evidence="8">
    <location>
        <begin position="677"/>
        <end position="700"/>
    </location>
</feature>
<organism evidence="10 11">
    <name type="scientific">Lacrimispora sphenoides JCM 1415</name>
    <dbReference type="NCBI Taxonomy" id="1297793"/>
    <lineage>
        <taxon>Bacteria</taxon>
        <taxon>Bacillati</taxon>
        <taxon>Bacillota</taxon>
        <taxon>Clostridia</taxon>
        <taxon>Lachnospirales</taxon>
        <taxon>Lachnospiraceae</taxon>
        <taxon>Lacrimispora</taxon>
    </lineage>
</organism>
<keyword evidence="2 8" id="KW-0812">Transmembrane</keyword>
<protein>
    <submittedName>
        <fullName evidence="10">Ca2+-transporting ATPase</fullName>
    </submittedName>
</protein>
<evidence type="ECO:0000256" key="8">
    <source>
        <dbReference type="SAM" id="Phobius"/>
    </source>
</evidence>
<sequence>MTNNKGHMAGLTSAEAKRLQEQFGKNELTPQKMESFFKKVFHIICEPMFLLLIVAAIIYFILGEPRDGAIMLVFVVGVISIDVIQEWKTDKTLHALKDLSAPHVTVIRDGIEQIIASIDLVPGDLMTICEGVKIPADGMIVKCNDLCVDESSLTGEAEGVWKLCADESSFICEAEGVWKFSADCADSADDYWRRDYCYAGTLVTQGTATVYVDKIGAATEYGKIGANVAAAPDEDTPLQKQTRSLVKLCAGIAAVLFALVAIFTWFNIPDHTFQDRLIESILSGITLAMAMIPEEFPVILTVFLSMGAWRLAKKQSLVRKLPSVETLGAVSVLCVDKTGTITMNQMTVQDVWALDGNDYALCETMGLGCETDVYDPMEKAMLSHCSNLGITREHLFNGELVSEYAFTNELKMMGHIWRRNGELVIAAKGSPERILTICNLKEEERETVDNKIMEMSMEGLRVIAVAAAKLQSEAEIPAEITGCSLTLCGLIGLADPPRESVKADIAVCSKAGIRVVMITGDNGITASSIAKKINMPNSDHIITGDMLNEMSDEELRDKVKDVSIFSRVIPEHKMRIVKAFKENGEIVAMTGDGVNDAPAMKYADIGIAMGKRGSEVSREAAGLILMDDNFTTIVETVKDGRRIYDNIRKAVGYVFTIHIPIAFASLLAPMLGIGPTALLLMPLHVVLMELFIDPTCSIVLERQPAEMDIMNRKPRDPNEKMLTPTLLFKSVLQGLIIFAVSFGTYYTLLDGNEANAPTARAMGLTIIMLSNLFLVQVNSSDHDFAVQSIKRLAKDKVMWAANFGTFAMLGIILYSPLNTFLKLAPLSATMLFTAIGIAAFAVFWYEAVKLIKKMQKSNVTLDH</sequence>
<dbReference type="SUPFAM" id="SSF56784">
    <property type="entry name" value="HAD-like"/>
    <property type="match status" value="1"/>
</dbReference>
<dbReference type="Proteomes" id="UP000198970">
    <property type="component" value="Chromosome I"/>
</dbReference>
<dbReference type="Pfam" id="PF13246">
    <property type="entry name" value="Cation_ATPase"/>
    <property type="match status" value="1"/>
</dbReference>
<dbReference type="InterPro" id="IPR023299">
    <property type="entry name" value="ATPase_P-typ_cyto_dom_N"/>
</dbReference>
<comment type="subcellular location">
    <subcellularLocation>
        <location evidence="1">Membrane</location>
        <topology evidence="1">Multi-pass membrane protein</topology>
    </subcellularLocation>
</comment>
<keyword evidence="7 8" id="KW-0472">Membrane</keyword>
<keyword evidence="5" id="KW-1278">Translocase</keyword>
<dbReference type="InterPro" id="IPR044492">
    <property type="entry name" value="P_typ_ATPase_HD_dom"/>
</dbReference>
<keyword evidence="11" id="KW-1185">Reference proteome</keyword>
<dbReference type="SUPFAM" id="SSF81665">
    <property type="entry name" value="Calcium ATPase, transmembrane domain M"/>
    <property type="match status" value="1"/>
</dbReference>
<dbReference type="RefSeq" id="WP_100042658.1">
    <property type="nucleotide sequence ID" value="NZ_LT630003.1"/>
</dbReference>
<keyword evidence="6 8" id="KW-1133">Transmembrane helix</keyword>
<evidence type="ECO:0000256" key="6">
    <source>
        <dbReference type="ARBA" id="ARBA00022989"/>
    </source>
</evidence>
<feature type="transmembrane region" description="Helical" evidence="8">
    <location>
        <begin position="280"/>
        <end position="304"/>
    </location>
</feature>
<feature type="transmembrane region" description="Helical" evidence="8">
    <location>
        <begin position="721"/>
        <end position="746"/>
    </location>
</feature>
<evidence type="ECO:0000256" key="7">
    <source>
        <dbReference type="ARBA" id="ARBA00023136"/>
    </source>
</evidence>
<dbReference type="PANTHER" id="PTHR42861">
    <property type="entry name" value="CALCIUM-TRANSPORTING ATPASE"/>
    <property type="match status" value="1"/>
</dbReference>
<dbReference type="NCBIfam" id="TIGR01494">
    <property type="entry name" value="ATPase_P-type"/>
    <property type="match status" value="2"/>
</dbReference>
<accession>A0ABY1CCK7</accession>
<feature type="transmembrane region" description="Helical" evidence="8">
    <location>
        <begin position="650"/>
        <end position="671"/>
    </location>
</feature>
<dbReference type="EMBL" id="LT630003">
    <property type="protein sequence ID" value="SET89962.1"/>
    <property type="molecule type" value="Genomic_DNA"/>
</dbReference>
<feature type="transmembrane region" description="Helical" evidence="8">
    <location>
        <begin position="823"/>
        <end position="845"/>
    </location>
</feature>
<reference evidence="10 11" key="1">
    <citation type="submission" date="2016-10" db="EMBL/GenBank/DDBJ databases">
        <authorList>
            <person name="Varghese N."/>
            <person name="Submissions S."/>
        </authorList>
    </citation>
    <scope>NUCLEOTIDE SEQUENCE [LARGE SCALE GENOMIC DNA]</scope>
    <source>
        <strain evidence="10 11">ATCC 19403</strain>
    </source>
</reference>
<dbReference type="InterPro" id="IPR004014">
    <property type="entry name" value="ATPase_P-typ_cation-transptr_N"/>
</dbReference>
<dbReference type="InterPro" id="IPR036412">
    <property type="entry name" value="HAD-like_sf"/>
</dbReference>
<dbReference type="PRINTS" id="PR00120">
    <property type="entry name" value="HATPASE"/>
</dbReference>
<feature type="transmembrane region" description="Helical" evidence="8">
    <location>
        <begin position="758"/>
        <end position="777"/>
    </location>
</feature>
<dbReference type="InterPro" id="IPR006068">
    <property type="entry name" value="ATPase_P-typ_cation-transptr_C"/>
</dbReference>
<evidence type="ECO:0000313" key="10">
    <source>
        <dbReference type="EMBL" id="SET89962.1"/>
    </source>
</evidence>
<feature type="transmembrane region" description="Helical" evidence="8">
    <location>
        <begin position="248"/>
        <end position="268"/>
    </location>
</feature>
<dbReference type="Gene3D" id="1.20.1110.10">
    <property type="entry name" value="Calcium-transporting ATPase, transmembrane domain"/>
    <property type="match status" value="2"/>
</dbReference>
<evidence type="ECO:0000256" key="3">
    <source>
        <dbReference type="ARBA" id="ARBA00022741"/>
    </source>
</evidence>
<dbReference type="SMART" id="SM00831">
    <property type="entry name" value="Cation_ATPase_N"/>
    <property type="match status" value="1"/>
</dbReference>
<evidence type="ECO:0000256" key="4">
    <source>
        <dbReference type="ARBA" id="ARBA00022840"/>
    </source>
</evidence>
<feature type="transmembrane region" description="Helical" evidence="8">
    <location>
        <begin position="68"/>
        <end position="84"/>
    </location>
</feature>
<dbReference type="PRINTS" id="PR00119">
    <property type="entry name" value="CATATPASE"/>
</dbReference>
<dbReference type="Pfam" id="PF00690">
    <property type="entry name" value="Cation_ATPase_N"/>
    <property type="match status" value="1"/>
</dbReference>
<dbReference type="InterPro" id="IPR059000">
    <property type="entry name" value="ATPase_P-type_domA"/>
</dbReference>
<dbReference type="InterPro" id="IPR023298">
    <property type="entry name" value="ATPase_P-typ_TM_dom_sf"/>
</dbReference>
<evidence type="ECO:0000256" key="5">
    <source>
        <dbReference type="ARBA" id="ARBA00022967"/>
    </source>
</evidence>
<evidence type="ECO:0000256" key="1">
    <source>
        <dbReference type="ARBA" id="ARBA00004141"/>
    </source>
</evidence>
<dbReference type="Gene3D" id="2.70.150.10">
    <property type="entry name" value="Calcium-transporting ATPase, cytoplasmic transduction domain A"/>
    <property type="match status" value="1"/>
</dbReference>
<dbReference type="InterPro" id="IPR001757">
    <property type="entry name" value="P_typ_ATPase"/>
</dbReference>
<evidence type="ECO:0000259" key="9">
    <source>
        <dbReference type="SMART" id="SM00831"/>
    </source>
</evidence>
<dbReference type="SFLD" id="SFLDS00003">
    <property type="entry name" value="Haloacid_Dehalogenase"/>
    <property type="match status" value="1"/>
</dbReference>
<keyword evidence="3" id="KW-0547">Nucleotide-binding</keyword>
<feature type="transmembrane region" description="Helical" evidence="8">
    <location>
        <begin position="40"/>
        <end position="62"/>
    </location>
</feature>
<name>A0ABY1CCK7_9FIRM</name>
<dbReference type="SUPFAM" id="SSF81653">
    <property type="entry name" value="Calcium ATPase, transduction domain A"/>
    <property type="match status" value="1"/>
</dbReference>
<dbReference type="PROSITE" id="PS00154">
    <property type="entry name" value="ATPASE_E1_E2"/>
    <property type="match status" value="1"/>
</dbReference>
<gene>
    <name evidence="10" type="ORF">SAMN02745906_2827</name>
</gene>
<feature type="domain" description="Cation-transporting P-type ATPase N-terminal" evidence="9">
    <location>
        <begin position="3"/>
        <end position="64"/>
    </location>
</feature>
<evidence type="ECO:0000256" key="2">
    <source>
        <dbReference type="ARBA" id="ARBA00022692"/>
    </source>
</evidence>